<dbReference type="Pfam" id="PF00149">
    <property type="entry name" value="Metallophos"/>
    <property type="match status" value="1"/>
</dbReference>
<feature type="domain" description="Calcineurin-like phosphoesterase" evidence="1">
    <location>
        <begin position="50"/>
        <end position="305"/>
    </location>
</feature>
<proteinExistence type="predicted"/>
<organism evidence="2 3">
    <name type="scientific">Artemisia annua</name>
    <name type="common">Sweet wormwood</name>
    <dbReference type="NCBI Taxonomy" id="35608"/>
    <lineage>
        <taxon>Eukaryota</taxon>
        <taxon>Viridiplantae</taxon>
        <taxon>Streptophyta</taxon>
        <taxon>Embryophyta</taxon>
        <taxon>Tracheophyta</taxon>
        <taxon>Spermatophyta</taxon>
        <taxon>Magnoliopsida</taxon>
        <taxon>eudicotyledons</taxon>
        <taxon>Gunneridae</taxon>
        <taxon>Pentapetalae</taxon>
        <taxon>asterids</taxon>
        <taxon>campanulids</taxon>
        <taxon>Asterales</taxon>
        <taxon>Asteraceae</taxon>
        <taxon>Asteroideae</taxon>
        <taxon>Anthemideae</taxon>
        <taxon>Artemisiinae</taxon>
        <taxon>Artemisia</taxon>
    </lineage>
</organism>
<gene>
    <name evidence="2" type="ORF">CTI12_AA127220</name>
</gene>
<dbReference type="GO" id="GO:0016787">
    <property type="term" value="F:hydrolase activity"/>
    <property type="evidence" value="ECO:0007669"/>
    <property type="project" value="InterPro"/>
</dbReference>
<sequence>MDDQQMTCKNLPNLVSSFIDTFIDYTVAGIFLPGSPSPPFTQTFYPPPDRLVAVGDLHGDLVKSKQALRLAGLIDSNDTWSGGSTTLVQVGDVLDRGGQELKILYFLEKLKRQAVKSGGNVITMNGNHEIMNMDGDFCCTFPSGLDEFRRWAHWFCVGNDMKRLCDGLEKPKDIYDGIPLSFEGVKQEYVEGFRARIAALRPQGPIATRFLSKNVTVLVVGESVFVHGGILAEHVDYGLEKINNDVRDWILGLKDKISSDLVRSSSSLLWLRKFSNTTAEECDCSLLEHALATIPGARRLIMGHSIQKGGINGVCDGKAIRIDVGMSKGCINGLPEVLEINGKSGLRILTPKPMYDSNRRDFIPEQHRPQEVHVAA</sequence>
<dbReference type="STRING" id="35608.A0A2U1PP69"/>
<dbReference type="SUPFAM" id="SSF56300">
    <property type="entry name" value="Metallo-dependent phosphatases"/>
    <property type="match status" value="1"/>
</dbReference>
<dbReference type="Proteomes" id="UP000245207">
    <property type="component" value="Unassembled WGS sequence"/>
</dbReference>
<dbReference type="Gene3D" id="3.60.21.10">
    <property type="match status" value="1"/>
</dbReference>
<dbReference type="InterPro" id="IPR029052">
    <property type="entry name" value="Metallo-depent_PP-like"/>
</dbReference>
<dbReference type="PANTHER" id="PTHR47680:SF3">
    <property type="entry name" value="METALLO-DEPENDENT PHOSPHATASE-LIKE PROTEIN-RELATED"/>
    <property type="match status" value="1"/>
</dbReference>
<protein>
    <submittedName>
        <fullName evidence="2">Metallo-dependent phosphatase-like protein</fullName>
    </submittedName>
</protein>
<evidence type="ECO:0000313" key="2">
    <source>
        <dbReference type="EMBL" id="PWA87549.1"/>
    </source>
</evidence>
<name>A0A2U1PP69_ARTAN</name>
<dbReference type="AlphaFoldDB" id="A0A2U1PP69"/>
<keyword evidence="3" id="KW-1185">Reference proteome</keyword>
<dbReference type="PANTHER" id="PTHR47680">
    <property type="entry name" value="SHEWANELLA-LIKE PROTEIN PHOSPHATASE 2"/>
    <property type="match status" value="1"/>
</dbReference>
<reference evidence="2 3" key="1">
    <citation type="journal article" date="2018" name="Mol. Plant">
        <title>The genome of Artemisia annua provides insight into the evolution of Asteraceae family and artemisinin biosynthesis.</title>
        <authorList>
            <person name="Shen Q."/>
            <person name="Zhang L."/>
            <person name="Liao Z."/>
            <person name="Wang S."/>
            <person name="Yan T."/>
            <person name="Shi P."/>
            <person name="Liu M."/>
            <person name="Fu X."/>
            <person name="Pan Q."/>
            <person name="Wang Y."/>
            <person name="Lv Z."/>
            <person name="Lu X."/>
            <person name="Zhang F."/>
            <person name="Jiang W."/>
            <person name="Ma Y."/>
            <person name="Chen M."/>
            <person name="Hao X."/>
            <person name="Li L."/>
            <person name="Tang Y."/>
            <person name="Lv G."/>
            <person name="Zhou Y."/>
            <person name="Sun X."/>
            <person name="Brodelius P.E."/>
            <person name="Rose J.K.C."/>
            <person name="Tang K."/>
        </authorList>
    </citation>
    <scope>NUCLEOTIDE SEQUENCE [LARGE SCALE GENOMIC DNA]</scope>
    <source>
        <strain evidence="3">cv. Huhao1</strain>
        <tissue evidence="2">Leaf</tissue>
    </source>
</reference>
<accession>A0A2U1PP69</accession>
<evidence type="ECO:0000259" key="1">
    <source>
        <dbReference type="Pfam" id="PF00149"/>
    </source>
</evidence>
<comment type="caution">
    <text evidence="2">The sequence shown here is derived from an EMBL/GenBank/DDBJ whole genome shotgun (WGS) entry which is preliminary data.</text>
</comment>
<evidence type="ECO:0000313" key="3">
    <source>
        <dbReference type="Proteomes" id="UP000245207"/>
    </source>
</evidence>
<dbReference type="EMBL" id="PKPP01000903">
    <property type="protein sequence ID" value="PWA87549.1"/>
    <property type="molecule type" value="Genomic_DNA"/>
</dbReference>
<dbReference type="OrthoDB" id="5976022at2759"/>
<dbReference type="InterPro" id="IPR004843">
    <property type="entry name" value="Calcineurin-like_PHP"/>
</dbReference>